<name>A0ABX3HDS6_PAEBO</name>
<keyword evidence="1" id="KW-0812">Transmembrane</keyword>
<evidence type="ECO:0008006" key="4">
    <source>
        <dbReference type="Google" id="ProtNLM"/>
    </source>
</evidence>
<keyword evidence="1" id="KW-1133">Transmembrane helix</keyword>
<dbReference type="RefSeq" id="WP_076110800.1">
    <property type="nucleotide sequence ID" value="NZ_MPTB01000013.1"/>
</dbReference>
<organism evidence="2 3">
    <name type="scientific">Paenibacillus borealis</name>
    <dbReference type="NCBI Taxonomy" id="160799"/>
    <lineage>
        <taxon>Bacteria</taxon>
        <taxon>Bacillati</taxon>
        <taxon>Bacillota</taxon>
        <taxon>Bacilli</taxon>
        <taxon>Bacillales</taxon>
        <taxon>Paenibacillaceae</taxon>
        <taxon>Paenibacillus</taxon>
    </lineage>
</organism>
<evidence type="ECO:0000313" key="2">
    <source>
        <dbReference type="EMBL" id="OMD48111.1"/>
    </source>
</evidence>
<comment type="caution">
    <text evidence="2">The sequence shown here is derived from an EMBL/GenBank/DDBJ whole genome shotgun (WGS) entry which is preliminary data.</text>
</comment>
<sequence length="392" mass="43032">MREREPEWYERARKGPFEEAKFTDVHAGKVMRRVKEGEPHQERKGFKFRAGIAAAGVLLLVGAGVFYLGTGPFGEGNTAGPSYQHEETADVTEAGMIKTAEKTMQEQLGKKLPFESIEPQVGADQVRIIFKDGDYYANIWVSTETGQVMMYSMSAIFAAEEIDDDMLGKAKEKLRELGYKGEFKADGLTRFVDYGRVPNQAAQLSENLFSEEAQIGYVNGKYVGAYFEVGQEEIGEDLKQTGLNAMSKLRSGTVKLNKAARNTGWGMDGEITLFYGPDASASSFVTMNYVTHAVLKVSDPSLAPANPNSPEQRAEQEQKLLDMENAKLQSAAAAVADGIFGIRLEDYTLVKNQQDPGSITFESGGTAPAIEATYNLEGVIYGLGIWREATPY</sequence>
<dbReference type="Proteomes" id="UP000187412">
    <property type="component" value="Unassembled WGS sequence"/>
</dbReference>
<keyword evidence="1" id="KW-0472">Membrane</keyword>
<reference evidence="2 3" key="1">
    <citation type="submission" date="2016-10" db="EMBL/GenBank/DDBJ databases">
        <title>Paenibacillus species isolates.</title>
        <authorList>
            <person name="Beno S.M."/>
        </authorList>
    </citation>
    <scope>NUCLEOTIDE SEQUENCE [LARGE SCALE GENOMIC DNA]</scope>
    <source>
        <strain evidence="2 3">FSL H7-0744</strain>
    </source>
</reference>
<gene>
    <name evidence="2" type="ORF">BSK56_12480</name>
</gene>
<feature type="transmembrane region" description="Helical" evidence="1">
    <location>
        <begin position="50"/>
        <end position="69"/>
    </location>
</feature>
<accession>A0ABX3HDS6</accession>
<dbReference type="EMBL" id="MPTB01000013">
    <property type="protein sequence ID" value="OMD48111.1"/>
    <property type="molecule type" value="Genomic_DNA"/>
</dbReference>
<keyword evidence="3" id="KW-1185">Reference proteome</keyword>
<protein>
    <recommendedName>
        <fullName evidence="4">PepSY domain-containing protein</fullName>
    </recommendedName>
</protein>
<evidence type="ECO:0000256" key="1">
    <source>
        <dbReference type="SAM" id="Phobius"/>
    </source>
</evidence>
<proteinExistence type="predicted"/>
<evidence type="ECO:0000313" key="3">
    <source>
        <dbReference type="Proteomes" id="UP000187412"/>
    </source>
</evidence>